<dbReference type="SUPFAM" id="SSF52540">
    <property type="entry name" value="P-loop containing nucleoside triphosphate hydrolases"/>
    <property type="match status" value="1"/>
</dbReference>
<evidence type="ECO:0000256" key="4">
    <source>
        <dbReference type="ARBA" id="ARBA00023134"/>
    </source>
</evidence>
<evidence type="ECO:0000256" key="2">
    <source>
        <dbReference type="ARBA" id="ARBA00022741"/>
    </source>
</evidence>
<reference evidence="7 8" key="1">
    <citation type="submission" date="2024-02" db="EMBL/GenBank/DDBJ databases">
        <title>Distribution and functional of Brevundimonas-related endobacteria within Verticillium dahliae.</title>
        <authorList>
            <person name="Zeng H."/>
        </authorList>
    </citation>
    <scope>NUCLEOTIDE SEQUENCE [LARGE SCALE GENOMIC DNA]</scope>
    <source>
        <strain evidence="7 8">TRM 44200</strain>
    </source>
</reference>
<evidence type="ECO:0000313" key="8">
    <source>
        <dbReference type="Proteomes" id="UP001363460"/>
    </source>
</evidence>
<dbReference type="InterPro" id="IPR030394">
    <property type="entry name" value="G_HFLX_dom"/>
</dbReference>
<keyword evidence="2 5" id="KW-0547">Nucleotide-binding</keyword>
<keyword evidence="4 5" id="KW-0342">GTP-binding</keyword>
<dbReference type="InterPro" id="IPR032305">
    <property type="entry name" value="GTP-bd_M"/>
</dbReference>
<dbReference type="Proteomes" id="UP001363460">
    <property type="component" value="Chromosome"/>
</dbReference>
<comment type="function">
    <text evidence="5">GTPase that associates with the 50S ribosomal subunit and may have a role during protein synthesis or ribosome biogenesis.</text>
</comment>
<keyword evidence="3" id="KW-0460">Magnesium</keyword>
<gene>
    <name evidence="5 7" type="primary">hflX</name>
    <name evidence="7" type="ORF">V8J38_08605</name>
</gene>
<dbReference type="CDD" id="cd01878">
    <property type="entry name" value="HflX"/>
    <property type="match status" value="1"/>
</dbReference>
<evidence type="ECO:0000313" key="7">
    <source>
        <dbReference type="EMBL" id="WWT53332.1"/>
    </source>
</evidence>
<dbReference type="Pfam" id="PF16360">
    <property type="entry name" value="GTP-bdg_M"/>
    <property type="match status" value="1"/>
</dbReference>
<evidence type="ECO:0000259" key="6">
    <source>
        <dbReference type="PROSITE" id="PS51705"/>
    </source>
</evidence>
<comment type="similarity">
    <text evidence="5">Belongs to the TRAFAC class OBG-HflX-like GTPase superfamily. HflX GTPase family.</text>
</comment>
<feature type="domain" description="Hflx-type G" evidence="6">
    <location>
        <begin position="206"/>
        <end position="380"/>
    </location>
</feature>
<organism evidence="7 8">
    <name type="scientific">Brevundimonas olei</name>
    <dbReference type="NCBI Taxonomy" id="657642"/>
    <lineage>
        <taxon>Bacteria</taxon>
        <taxon>Pseudomonadati</taxon>
        <taxon>Pseudomonadota</taxon>
        <taxon>Alphaproteobacteria</taxon>
        <taxon>Caulobacterales</taxon>
        <taxon>Caulobacteraceae</taxon>
        <taxon>Brevundimonas</taxon>
    </lineage>
</organism>
<evidence type="ECO:0000256" key="1">
    <source>
        <dbReference type="ARBA" id="ARBA00022723"/>
    </source>
</evidence>
<dbReference type="Pfam" id="PF01926">
    <property type="entry name" value="MMR_HSR1"/>
    <property type="match status" value="1"/>
</dbReference>
<protein>
    <recommendedName>
        <fullName evidence="5">GTPase HflX</fullName>
    </recommendedName>
    <alternativeName>
        <fullName evidence="5">GTP-binding protein HflX</fullName>
    </alternativeName>
</protein>
<dbReference type="InterPro" id="IPR016496">
    <property type="entry name" value="GTPase_HflX"/>
</dbReference>
<dbReference type="Pfam" id="PF19275">
    <property type="entry name" value="HflX_C"/>
    <property type="match status" value="1"/>
</dbReference>
<accession>A0ABZ2IBB0</accession>
<evidence type="ECO:0000256" key="3">
    <source>
        <dbReference type="ARBA" id="ARBA00022842"/>
    </source>
</evidence>
<dbReference type="PROSITE" id="PS51705">
    <property type="entry name" value="G_HFLX"/>
    <property type="match status" value="1"/>
</dbReference>
<keyword evidence="8" id="KW-1185">Reference proteome</keyword>
<dbReference type="Gene3D" id="6.10.250.2860">
    <property type="match status" value="1"/>
</dbReference>
<evidence type="ECO:0000256" key="5">
    <source>
        <dbReference type="HAMAP-Rule" id="MF_00900"/>
    </source>
</evidence>
<dbReference type="HAMAP" id="MF_00900">
    <property type="entry name" value="GTPase_HflX"/>
    <property type="match status" value="1"/>
</dbReference>
<dbReference type="PRINTS" id="PR00326">
    <property type="entry name" value="GTP1OBG"/>
</dbReference>
<dbReference type="InterPro" id="IPR006073">
    <property type="entry name" value="GTP-bd"/>
</dbReference>
<name>A0ABZ2IBB0_9CAUL</name>
<comment type="subunit">
    <text evidence="5">Monomer. Associates with the 50S ribosomal subunit.</text>
</comment>
<comment type="subcellular location">
    <subcellularLocation>
        <location evidence="5">Cytoplasm</location>
    </subcellularLocation>
    <text evidence="5">May associate with membranes.</text>
</comment>
<sequence length="437" mass="48880">MTSKLIDHAVPLIRAVVIHPDRRGDNARHASERLEEAVGLAQALDLDVRAQEIVRLRSVTPATLIGRGKLEEISALILAADAEAVVVDDQLTPVQQRNLERFWDIKVIDRTGLILEIFGRRARTREGRLQVELARLEYERSRLVRTWTHLERQRGGTGGTGGPGETQIELDRRMIADRIVRLKAELEEVRRTRGLHRKARRQVPFPSVALVGYTNAGKSTLFNRLTGSEVLAKDLLFATLDTTQRTIRLPQGRPAIIADTVGFVSDLPHELVESFRATLEEVGEADLILHVRDIASPDSAAQAKDVEAVLEQIPTPEGKTRRILEVWNKIDLLEPETRESIVGQAERLARDGQAVAVSAWTGEGIETLRETIAGLIDDDPETHLTVEPHRGDLLAWLYANGRVTRRETDDDGRVHLTVRLHPAALGRLERLYPDVID</sequence>
<keyword evidence="5" id="KW-0963">Cytoplasm</keyword>
<dbReference type="RefSeq" id="WP_338574926.1">
    <property type="nucleotide sequence ID" value="NZ_CP146369.1"/>
</dbReference>
<dbReference type="InterPro" id="IPR045498">
    <property type="entry name" value="HflX_C"/>
</dbReference>
<dbReference type="PANTHER" id="PTHR10229:SF0">
    <property type="entry name" value="GTP-BINDING PROTEIN 6-RELATED"/>
    <property type="match status" value="1"/>
</dbReference>
<dbReference type="NCBIfam" id="TIGR03156">
    <property type="entry name" value="GTP_HflX"/>
    <property type="match status" value="1"/>
</dbReference>
<dbReference type="Gene3D" id="3.40.50.300">
    <property type="entry name" value="P-loop containing nucleotide triphosphate hydrolases"/>
    <property type="match status" value="1"/>
</dbReference>
<dbReference type="PANTHER" id="PTHR10229">
    <property type="entry name" value="GTP-BINDING PROTEIN HFLX"/>
    <property type="match status" value="1"/>
</dbReference>
<dbReference type="Gene3D" id="3.40.50.11060">
    <property type="entry name" value="GTPase HflX, N-terminal domain"/>
    <property type="match status" value="1"/>
</dbReference>
<keyword evidence="1" id="KW-0479">Metal-binding</keyword>
<dbReference type="InterPro" id="IPR027417">
    <property type="entry name" value="P-loop_NTPase"/>
</dbReference>
<proteinExistence type="inferred from homology"/>
<dbReference type="InterPro" id="IPR042108">
    <property type="entry name" value="GTPase_HflX_N_sf"/>
</dbReference>
<dbReference type="InterPro" id="IPR025121">
    <property type="entry name" value="GTPase_HflX_N"/>
</dbReference>
<dbReference type="Pfam" id="PF13167">
    <property type="entry name" value="GTP-bdg_N"/>
    <property type="match status" value="1"/>
</dbReference>
<dbReference type="EMBL" id="CP146369">
    <property type="protein sequence ID" value="WWT53332.1"/>
    <property type="molecule type" value="Genomic_DNA"/>
</dbReference>
<dbReference type="PIRSF" id="PIRSF006809">
    <property type="entry name" value="GTP-binding_hflX_prd"/>
    <property type="match status" value="1"/>
</dbReference>